<sequence>MATTANVEGLLDWFRDPSNKSFWNEDLLDIRTASVGGGAGVFAREDIDVHSHDHCGGHGDDHEHEDTPILLRVSKEAILSGRNSKICNLLYEGGLDGMQAVVLAYLYEKADPTSPWKGYVDSINIYDDNGKPIVPPCMWDEEAKKCLKGTEAEVLGVTDPEEIERYFTIALAFAREVESVIPRPKELDIVGKPQEEVEKMFEVYAAIVLAVSSRAFTIDDFHGLALVPGADLFNHNAYDDEDVHFETIADVCPFCGKDSGCGHSEFGGPDSEEDDSMTGSDSEDEEESGEEEENDDEQLLEITEEVIERFESDLLEQNGSESDESSDESDAELSPVERERNSAFSDPDSCCDITLVKSIKKDQEIFNTYGDLSNPFLLSSYLFVAKNNPNDTVGLGRQIIRFSKNSKFAKHISWWEKTGYVLFKSQFARARGLDEDEEQQDSVSDGWKLDMKIAADGNPTPATYAFARLLSLSHIHLKRVILQKHKLHSSLTIRDPRANRLLLHWCQQRVSQYGEVKVPPGYKHMVSPLINHEKQILAKAIERLSR</sequence>
<dbReference type="SUPFAM" id="SSF82199">
    <property type="entry name" value="SET domain"/>
    <property type="match status" value="2"/>
</dbReference>
<reference evidence="2" key="1">
    <citation type="submission" date="2013-12" db="EMBL/GenBank/DDBJ databases">
        <authorList>
            <person name="Genoscope - CEA"/>
        </authorList>
    </citation>
    <scope>NUCLEOTIDE SEQUENCE</scope>
    <source>
        <strain evidence="2">CBS 1993</strain>
    </source>
</reference>
<feature type="compositionally biased region" description="Acidic residues" evidence="1">
    <location>
        <begin position="321"/>
        <end position="331"/>
    </location>
</feature>
<dbReference type="STRING" id="1382522.W6MMF7"/>
<dbReference type="PANTHER" id="PTHR13271:SF128">
    <property type="entry name" value="RIBOSOMAL LYSINE N-METHYLTRANSFERASE 3"/>
    <property type="match status" value="1"/>
</dbReference>
<dbReference type="EMBL" id="HG793128">
    <property type="protein sequence ID" value="CDK27731.1"/>
    <property type="molecule type" value="Genomic_DNA"/>
</dbReference>
<evidence type="ECO:0008006" key="4">
    <source>
        <dbReference type="Google" id="ProtNLM"/>
    </source>
</evidence>
<proteinExistence type="predicted"/>
<name>W6MMF7_9ASCO</name>
<dbReference type="InterPro" id="IPR050600">
    <property type="entry name" value="SETD3_SETD6_MTase"/>
</dbReference>
<dbReference type="OrthoDB" id="441812at2759"/>
<evidence type="ECO:0000256" key="1">
    <source>
        <dbReference type="SAM" id="MobiDB-lite"/>
    </source>
</evidence>
<feature type="region of interest" description="Disordered" evidence="1">
    <location>
        <begin position="263"/>
        <end position="299"/>
    </location>
</feature>
<feature type="compositionally biased region" description="Acidic residues" evidence="1">
    <location>
        <begin position="270"/>
        <end position="299"/>
    </location>
</feature>
<dbReference type="GO" id="GO:0016279">
    <property type="term" value="F:protein-lysine N-methyltransferase activity"/>
    <property type="evidence" value="ECO:0007669"/>
    <property type="project" value="TreeGrafter"/>
</dbReference>
<accession>W6MMF7</accession>
<evidence type="ECO:0000313" key="3">
    <source>
        <dbReference type="Proteomes" id="UP000019384"/>
    </source>
</evidence>
<evidence type="ECO:0000313" key="2">
    <source>
        <dbReference type="EMBL" id="CDK27731.1"/>
    </source>
</evidence>
<dbReference type="InterPro" id="IPR046341">
    <property type="entry name" value="SET_dom_sf"/>
</dbReference>
<dbReference type="PANTHER" id="PTHR13271">
    <property type="entry name" value="UNCHARACTERIZED PUTATIVE METHYLTRANSFERASE"/>
    <property type="match status" value="1"/>
</dbReference>
<dbReference type="HOGENOM" id="CLU_033565_1_0_1"/>
<gene>
    <name evidence="2" type="ORF">KUCA_T00003710001</name>
</gene>
<feature type="region of interest" description="Disordered" evidence="1">
    <location>
        <begin position="316"/>
        <end position="345"/>
    </location>
</feature>
<organism evidence="2 3">
    <name type="scientific">Kuraishia capsulata CBS 1993</name>
    <dbReference type="NCBI Taxonomy" id="1382522"/>
    <lineage>
        <taxon>Eukaryota</taxon>
        <taxon>Fungi</taxon>
        <taxon>Dikarya</taxon>
        <taxon>Ascomycota</taxon>
        <taxon>Saccharomycotina</taxon>
        <taxon>Pichiomycetes</taxon>
        <taxon>Pichiales</taxon>
        <taxon>Pichiaceae</taxon>
        <taxon>Kuraishia</taxon>
    </lineage>
</organism>
<dbReference type="AlphaFoldDB" id="W6MMF7"/>
<dbReference type="Gene3D" id="3.90.1410.10">
    <property type="entry name" value="set domain protein methyltransferase, domain 1"/>
    <property type="match status" value="1"/>
</dbReference>
<reference evidence="2" key="2">
    <citation type="submission" date="2014-02" db="EMBL/GenBank/DDBJ databases">
        <title>Complete DNA sequence of /Kuraishia capsulata/ illustrates novel genomic features among budding yeasts (/Saccharomycotina/).</title>
        <authorList>
            <person name="Morales L."/>
            <person name="Noel B."/>
            <person name="Porcel B."/>
            <person name="Marcet-Houben M."/>
            <person name="Hullo M-F."/>
            <person name="Sacerdot C."/>
            <person name="Tekaia F."/>
            <person name="Leh-Louis V."/>
            <person name="Despons L."/>
            <person name="Khanna V."/>
            <person name="Aury J-M."/>
            <person name="Barbe V."/>
            <person name="Couloux A."/>
            <person name="Labadie K."/>
            <person name="Pelletier E."/>
            <person name="Souciet J-L."/>
            <person name="Boekhout T."/>
            <person name="Gabaldon T."/>
            <person name="Wincker P."/>
            <person name="Dujon B."/>
        </authorList>
    </citation>
    <scope>NUCLEOTIDE SEQUENCE</scope>
    <source>
        <strain evidence="2">CBS 1993</strain>
    </source>
</reference>
<dbReference type="Proteomes" id="UP000019384">
    <property type="component" value="Unassembled WGS sequence"/>
</dbReference>
<keyword evidence="3" id="KW-1185">Reference proteome</keyword>
<dbReference type="RefSeq" id="XP_022459724.1">
    <property type="nucleotide sequence ID" value="XM_022602153.1"/>
</dbReference>
<protein>
    <recommendedName>
        <fullName evidence="4">SET domain-containing protein</fullName>
    </recommendedName>
</protein>
<dbReference type="GeneID" id="34521112"/>
<dbReference type="GO" id="GO:0005634">
    <property type="term" value="C:nucleus"/>
    <property type="evidence" value="ECO:0007669"/>
    <property type="project" value="TreeGrafter"/>
</dbReference>